<comment type="caution">
    <text evidence="2">The sequence shown here is derived from an EMBL/GenBank/DDBJ whole genome shotgun (WGS) entry which is preliminary data.</text>
</comment>
<dbReference type="EMBL" id="BLXT01004527">
    <property type="protein sequence ID" value="GFO14168.1"/>
    <property type="molecule type" value="Genomic_DNA"/>
</dbReference>
<feature type="chain" id="PRO_5043752618" description="UPAR/Ly6 domain-containing protein" evidence="1">
    <location>
        <begin position="17"/>
        <end position="155"/>
    </location>
</feature>
<feature type="signal peptide" evidence="1">
    <location>
        <begin position="1"/>
        <end position="16"/>
    </location>
</feature>
<sequence length="155" mass="15945">MLAMLMGILLIPASECVTVDCVTCSYTFAGDGSTDYQCVNDVHNFTKTSTASCSSGLCTIRTVYTNGFGRIKSLFRGCGTSVLNGCDQPESVYPTCTVTCSTPQCNDQNGDLRASLHANNPGGGGGGGGGGGSACSLGLSHLIFTMPLLCIILHL</sequence>
<proteinExistence type="predicted"/>
<reference evidence="2 3" key="1">
    <citation type="journal article" date="2021" name="Elife">
        <title>Chloroplast acquisition without the gene transfer in kleptoplastic sea slugs, Plakobranchus ocellatus.</title>
        <authorList>
            <person name="Maeda T."/>
            <person name="Takahashi S."/>
            <person name="Yoshida T."/>
            <person name="Shimamura S."/>
            <person name="Takaki Y."/>
            <person name="Nagai Y."/>
            <person name="Toyoda A."/>
            <person name="Suzuki Y."/>
            <person name="Arimoto A."/>
            <person name="Ishii H."/>
            <person name="Satoh N."/>
            <person name="Nishiyama T."/>
            <person name="Hasebe M."/>
            <person name="Maruyama T."/>
            <person name="Minagawa J."/>
            <person name="Obokata J."/>
            <person name="Shigenobu S."/>
        </authorList>
    </citation>
    <scope>NUCLEOTIDE SEQUENCE [LARGE SCALE GENOMIC DNA]</scope>
</reference>
<gene>
    <name evidence="2" type="ORF">PoB_004067300</name>
</gene>
<protein>
    <recommendedName>
        <fullName evidence="4">UPAR/Ly6 domain-containing protein</fullName>
    </recommendedName>
</protein>
<evidence type="ECO:0000313" key="2">
    <source>
        <dbReference type="EMBL" id="GFO14168.1"/>
    </source>
</evidence>
<dbReference type="Proteomes" id="UP000735302">
    <property type="component" value="Unassembled WGS sequence"/>
</dbReference>
<organism evidence="2 3">
    <name type="scientific">Plakobranchus ocellatus</name>
    <dbReference type="NCBI Taxonomy" id="259542"/>
    <lineage>
        <taxon>Eukaryota</taxon>
        <taxon>Metazoa</taxon>
        <taxon>Spiralia</taxon>
        <taxon>Lophotrochozoa</taxon>
        <taxon>Mollusca</taxon>
        <taxon>Gastropoda</taxon>
        <taxon>Heterobranchia</taxon>
        <taxon>Euthyneura</taxon>
        <taxon>Panpulmonata</taxon>
        <taxon>Sacoglossa</taxon>
        <taxon>Placobranchoidea</taxon>
        <taxon>Plakobranchidae</taxon>
        <taxon>Plakobranchus</taxon>
    </lineage>
</organism>
<dbReference type="AlphaFoldDB" id="A0AAV4B3L2"/>
<keyword evidence="1" id="KW-0732">Signal</keyword>
<evidence type="ECO:0000256" key="1">
    <source>
        <dbReference type="SAM" id="SignalP"/>
    </source>
</evidence>
<accession>A0AAV4B3L2</accession>
<name>A0AAV4B3L2_9GAST</name>
<keyword evidence="3" id="KW-1185">Reference proteome</keyword>
<evidence type="ECO:0008006" key="4">
    <source>
        <dbReference type="Google" id="ProtNLM"/>
    </source>
</evidence>
<evidence type="ECO:0000313" key="3">
    <source>
        <dbReference type="Proteomes" id="UP000735302"/>
    </source>
</evidence>